<dbReference type="InterPro" id="IPR000182">
    <property type="entry name" value="GNAT_dom"/>
</dbReference>
<keyword evidence="1 4" id="KW-0808">Transferase</keyword>
<evidence type="ECO:0000256" key="1">
    <source>
        <dbReference type="ARBA" id="ARBA00022679"/>
    </source>
</evidence>
<dbReference type="GO" id="GO:0016747">
    <property type="term" value="F:acyltransferase activity, transferring groups other than amino-acyl groups"/>
    <property type="evidence" value="ECO:0007669"/>
    <property type="project" value="InterPro"/>
</dbReference>
<dbReference type="InterPro" id="IPR050680">
    <property type="entry name" value="YpeA/RimI_acetyltransf"/>
</dbReference>
<proteinExistence type="predicted"/>
<name>A0A4Q2T4U3_9HYPH</name>
<keyword evidence="2" id="KW-0012">Acyltransferase</keyword>
<gene>
    <name evidence="4" type="ORF">EUU22_12520</name>
</gene>
<comment type="caution">
    <text evidence="4">The sequence shown here is derived from an EMBL/GenBank/DDBJ whole genome shotgun (WGS) entry which is preliminary data.</text>
</comment>
<dbReference type="PANTHER" id="PTHR43420">
    <property type="entry name" value="ACETYLTRANSFERASE"/>
    <property type="match status" value="1"/>
</dbReference>
<sequence>MSLDLTLSDTVPDEARDAIRDAILAHNDGMLGPTDRRDLMIPIRDGEGKVEGGLVGYTGRGWLYVTLLYIPENLRGRGLAGRLLQMAEDEAKARGCTGAYIDTINPDARRAYARQGYEVFGALENFAGDFSITWMKKRLG</sequence>
<dbReference type="InterPro" id="IPR016181">
    <property type="entry name" value="Acyl_CoA_acyltransferase"/>
</dbReference>
<dbReference type="CDD" id="cd04301">
    <property type="entry name" value="NAT_SF"/>
    <property type="match status" value="1"/>
</dbReference>
<feature type="domain" description="N-acetyltransferase" evidence="3">
    <location>
        <begin position="1"/>
        <end position="140"/>
    </location>
</feature>
<dbReference type="OrthoDB" id="9787920at2"/>
<evidence type="ECO:0000256" key="2">
    <source>
        <dbReference type="ARBA" id="ARBA00023315"/>
    </source>
</evidence>
<dbReference type="SUPFAM" id="SSF55729">
    <property type="entry name" value="Acyl-CoA N-acyltransferases (Nat)"/>
    <property type="match status" value="1"/>
</dbReference>
<dbReference type="AlphaFoldDB" id="A0A4Q2T4U3"/>
<reference evidence="4 5" key="1">
    <citation type="submission" date="2019-01" db="EMBL/GenBank/DDBJ databases">
        <authorList>
            <person name="Deng T."/>
        </authorList>
    </citation>
    <scope>NUCLEOTIDE SEQUENCE [LARGE SCALE GENOMIC DNA]</scope>
    <source>
        <strain evidence="4 5">F8825</strain>
    </source>
</reference>
<evidence type="ECO:0000259" key="3">
    <source>
        <dbReference type="PROSITE" id="PS51186"/>
    </source>
</evidence>
<dbReference type="EMBL" id="SDVB01000238">
    <property type="protein sequence ID" value="RYC11888.1"/>
    <property type="molecule type" value="Genomic_DNA"/>
</dbReference>
<evidence type="ECO:0000313" key="5">
    <source>
        <dbReference type="Proteomes" id="UP000291088"/>
    </source>
</evidence>
<evidence type="ECO:0000313" key="4">
    <source>
        <dbReference type="EMBL" id="RYC11888.1"/>
    </source>
</evidence>
<organism evidence="4 5">
    <name type="scientific">Ciceribacter ferrooxidans</name>
    <dbReference type="NCBI Taxonomy" id="2509717"/>
    <lineage>
        <taxon>Bacteria</taxon>
        <taxon>Pseudomonadati</taxon>
        <taxon>Pseudomonadota</taxon>
        <taxon>Alphaproteobacteria</taxon>
        <taxon>Hyphomicrobiales</taxon>
        <taxon>Rhizobiaceae</taxon>
        <taxon>Ciceribacter</taxon>
    </lineage>
</organism>
<dbReference type="Pfam" id="PF00583">
    <property type="entry name" value="Acetyltransf_1"/>
    <property type="match status" value="1"/>
</dbReference>
<dbReference type="PROSITE" id="PS51186">
    <property type="entry name" value="GNAT"/>
    <property type="match status" value="1"/>
</dbReference>
<accession>A0A4Q2T4U3</accession>
<dbReference type="Proteomes" id="UP000291088">
    <property type="component" value="Unassembled WGS sequence"/>
</dbReference>
<dbReference type="Gene3D" id="3.40.630.30">
    <property type="match status" value="1"/>
</dbReference>
<protein>
    <submittedName>
        <fullName evidence="4">GNAT family N-acetyltransferase</fullName>
    </submittedName>
</protein>
<dbReference type="RefSeq" id="WP_129332322.1">
    <property type="nucleotide sequence ID" value="NZ_SDVB01000238.1"/>
</dbReference>
<keyword evidence="5" id="KW-1185">Reference proteome</keyword>